<dbReference type="GO" id="GO:0003824">
    <property type="term" value="F:catalytic activity"/>
    <property type="evidence" value="ECO:0007669"/>
    <property type="project" value="InterPro"/>
</dbReference>
<keyword evidence="3" id="KW-1185">Reference proteome</keyword>
<accession>A0A803PGL7</accession>
<name>A0A803PGL7_CANSA</name>
<dbReference type="EnsemblPlants" id="evm.model.04.240">
    <property type="protein sequence ID" value="cds.evm.model.04.240"/>
    <property type="gene ID" value="evm.TU.04.240"/>
</dbReference>
<evidence type="ECO:0000313" key="3">
    <source>
        <dbReference type="Proteomes" id="UP000596661"/>
    </source>
</evidence>
<reference evidence="2" key="1">
    <citation type="submission" date="2018-11" db="EMBL/GenBank/DDBJ databases">
        <authorList>
            <person name="Grassa J C."/>
        </authorList>
    </citation>
    <scope>NUCLEOTIDE SEQUENCE [LARGE SCALE GENOMIC DNA]</scope>
</reference>
<dbReference type="InterPro" id="IPR036691">
    <property type="entry name" value="Endo/exonu/phosph_ase_sf"/>
</dbReference>
<organism evidence="2 3">
    <name type="scientific">Cannabis sativa</name>
    <name type="common">Hemp</name>
    <name type="synonym">Marijuana</name>
    <dbReference type="NCBI Taxonomy" id="3483"/>
    <lineage>
        <taxon>Eukaryota</taxon>
        <taxon>Viridiplantae</taxon>
        <taxon>Streptophyta</taxon>
        <taxon>Embryophyta</taxon>
        <taxon>Tracheophyta</taxon>
        <taxon>Spermatophyta</taxon>
        <taxon>Magnoliopsida</taxon>
        <taxon>eudicotyledons</taxon>
        <taxon>Gunneridae</taxon>
        <taxon>Pentapetalae</taxon>
        <taxon>rosids</taxon>
        <taxon>fabids</taxon>
        <taxon>Rosales</taxon>
        <taxon>Cannabaceae</taxon>
        <taxon>Cannabis</taxon>
    </lineage>
</organism>
<evidence type="ECO:0000259" key="1">
    <source>
        <dbReference type="Pfam" id="PF03372"/>
    </source>
</evidence>
<dbReference type="Gene3D" id="3.60.10.10">
    <property type="entry name" value="Endonuclease/exonuclease/phosphatase"/>
    <property type="match status" value="1"/>
</dbReference>
<dbReference type="AlphaFoldDB" id="A0A803PGL7"/>
<proteinExistence type="predicted"/>
<dbReference type="Gramene" id="evm.model.04.240">
    <property type="protein sequence ID" value="cds.evm.model.04.240"/>
    <property type="gene ID" value="evm.TU.04.240"/>
</dbReference>
<evidence type="ECO:0000313" key="2">
    <source>
        <dbReference type="EnsemblPlants" id="cds.evm.model.04.240"/>
    </source>
</evidence>
<dbReference type="InterPro" id="IPR005135">
    <property type="entry name" value="Endo/exonuclease/phosphatase"/>
</dbReference>
<dbReference type="EMBL" id="UZAU01000358">
    <property type="status" value="NOT_ANNOTATED_CDS"/>
    <property type="molecule type" value="Genomic_DNA"/>
</dbReference>
<dbReference type="PANTHER" id="PTHR33710">
    <property type="entry name" value="BNAC02G09200D PROTEIN"/>
    <property type="match status" value="1"/>
</dbReference>
<sequence>MASSSADGRNMAPINEQLYLEEEEAEVLRVPVAREEEVAIDTRWCLVGKLLTGRVSGFNVFQNMMTFLWQPGMGIASLGSHPRPTIVEEIVGQIGQNHGMNNSHLHGIIDSRNPSDGILGINGEDAALNVNNNGNFFDSDITTIVDSKRKRPGHTFVEGMGLQGRTLDDIMEDGMERIKTQLGFEGCFVVDSHGHSGGLALLWKFVKEVEIQGFSFHHIDALIHLHGYSTWRLTGIYGEPRREFRTQTWDMFRSLKNTNVLSWCLIGDMNNLGDHSEKRGGRKYPDWLIDGFREVLSECELIDMPFQGYPFTWEKGRNSDNWIEERLDKALVNNGWLNLFSQASLFNLEVSTSDHCPLLLVFQGTAPQTTFSSFRFKNAWLRKPMCKVLVESCWVGSGNCTIQEKIWSCGEVLGKWGKDITGSFKKRIAECKAQI</sequence>
<dbReference type="SUPFAM" id="SSF56219">
    <property type="entry name" value="DNase I-like"/>
    <property type="match status" value="1"/>
</dbReference>
<dbReference type="Proteomes" id="UP000596661">
    <property type="component" value="Chromosome 4"/>
</dbReference>
<feature type="domain" description="Endonuclease/exonuclease/phosphatase" evidence="1">
    <location>
        <begin position="190"/>
        <end position="355"/>
    </location>
</feature>
<reference evidence="2" key="2">
    <citation type="submission" date="2021-03" db="UniProtKB">
        <authorList>
            <consortium name="EnsemblPlants"/>
        </authorList>
    </citation>
    <scope>IDENTIFICATION</scope>
</reference>
<dbReference type="Pfam" id="PF03372">
    <property type="entry name" value="Exo_endo_phos"/>
    <property type="match status" value="1"/>
</dbReference>
<protein>
    <recommendedName>
        <fullName evidence="1">Endonuclease/exonuclease/phosphatase domain-containing protein</fullName>
    </recommendedName>
</protein>
<dbReference type="PANTHER" id="PTHR33710:SF64">
    <property type="entry name" value="ENDONUCLEASE_EXONUCLEASE_PHOSPHATASE DOMAIN-CONTAINING PROTEIN"/>
    <property type="match status" value="1"/>
</dbReference>